<dbReference type="InterPro" id="IPR014001">
    <property type="entry name" value="Helicase_ATP-bd"/>
</dbReference>
<accession>A0A6J7F1R8</accession>
<dbReference type="GO" id="GO:0003676">
    <property type="term" value="F:nucleic acid binding"/>
    <property type="evidence" value="ECO:0007669"/>
    <property type="project" value="InterPro"/>
</dbReference>
<dbReference type="AlphaFoldDB" id="A0A6J7F1R8"/>
<feature type="domain" description="Helicase C-terminal" evidence="6">
    <location>
        <begin position="272"/>
        <end position="475"/>
    </location>
</feature>
<dbReference type="InterPro" id="IPR011545">
    <property type="entry name" value="DEAD/DEAH_box_helicase_dom"/>
</dbReference>
<evidence type="ECO:0000259" key="5">
    <source>
        <dbReference type="PROSITE" id="PS51192"/>
    </source>
</evidence>
<dbReference type="Gene3D" id="1.10.3380.30">
    <property type="match status" value="1"/>
</dbReference>
<evidence type="ECO:0000256" key="4">
    <source>
        <dbReference type="ARBA" id="ARBA00022840"/>
    </source>
</evidence>
<dbReference type="GO" id="GO:0004386">
    <property type="term" value="F:helicase activity"/>
    <property type="evidence" value="ECO:0007669"/>
    <property type="project" value="UniProtKB-KW"/>
</dbReference>
<dbReference type="InterPro" id="IPR001650">
    <property type="entry name" value="Helicase_C-like"/>
</dbReference>
<dbReference type="CDD" id="cd18795">
    <property type="entry name" value="SF2_C_Ski2"/>
    <property type="match status" value="1"/>
</dbReference>
<dbReference type="SMART" id="SM01142">
    <property type="entry name" value="DSHCT"/>
    <property type="match status" value="1"/>
</dbReference>
<name>A0A6J7F1R8_9ZZZZ</name>
<dbReference type="InterPro" id="IPR027417">
    <property type="entry name" value="P-loop_NTPase"/>
</dbReference>
<sequence length="794" mass="88710">MTLSPAERYAQSRTKVSHPRSTAFSASVDFDLDTFQVAGCHALEDGHSVLVAAPTGAGKTIVGEFAAYLAMETGTKCFYTTPIKALSNQKYQDLCEMYGESNIGLLTGDTSFNSEAQIVVMTTEVLRNMIYANSSTLKNLRYVVMDEVHYLADKFRGAVWEEILIHLPESVALAALSATVSNAEEFGDWLQTVRGETKVIVSEIRPVPLYQHVLFGQHLLDLFVDDGKVNPEIIRMEKESFRHVRTRYGGGKNKAKSWTENSSVSPSLRNLGRAEVIEKLHRQGLLPAITFIFSRAACDSAVHQCIKAGLKLTNTEERSRIREIVVAKTKHLPEEDLVVIGYHEWVESLERGVAAHHAGLLPAFKETVEELFQQGLVKAVFATETLALGINMPAKTVVLEKLSKWNGEGHVAITPGEYTQLTGRAGRRGIDIEGNAVILWSKDIDSAMAAGLASTRTYPLKSSFKPTYNMTINLISQFGSERARSSLESSFAQFQADKAVVGLAKQIRRNKEAMEKLELEVDCHLGDFLSYGEIRSQIRELESSVDFKSKKTRATVEIEIQSLRHSMRHHPCHDCPERESHARVTERIDRLRRESKGLSERVDNRTHVIARRFDLIKVMLERFGYIENQLITPAGKLLSKIYGETDFLVAEVIRSGMLEALSPAELVSVVSCFQFEARKESEPKIPRGAVAEVLTQVTEKWREIHEEELDLRLEPLRDPDFGFCWASHRWASGHSLSAILKGTELTVGDFVRSMKQIIDLMRQIGIASPDLEPVVSEALRRIDRGVIAYAGAVV</sequence>
<dbReference type="InterPro" id="IPR012961">
    <property type="entry name" value="Ski2/MTR4_C"/>
</dbReference>
<dbReference type="Gene3D" id="3.40.50.300">
    <property type="entry name" value="P-loop containing nucleotide triphosphate hydrolases"/>
    <property type="match status" value="2"/>
</dbReference>
<dbReference type="GO" id="GO:0055087">
    <property type="term" value="C:Ski complex"/>
    <property type="evidence" value="ECO:0007669"/>
    <property type="project" value="TreeGrafter"/>
</dbReference>
<reference evidence="7" key="1">
    <citation type="submission" date="2020-05" db="EMBL/GenBank/DDBJ databases">
        <authorList>
            <person name="Chiriac C."/>
            <person name="Salcher M."/>
            <person name="Ghai R."/>
            <person name="Kavagutti S V."/>
        </authorList>
    </citation>
    <scope>NUCLEOTIDE SEQUENCE</scope>
</reference>
<keyword evidence="1" id="KW-0547">Nucleotide-binding</keyword>
<dbReference type="GO" id="GO:0016787">
    <property type="term" value="F:hydrolase activity"/>
    <property type="evidence" value="ECO:0007669"/>
    <property type="project" value="UniProtKB-KW"/>
</dbReference>
<dbReference type="InterPro" id="IPR050699">
    <property type="entry name" value="RNA-DNA_Helicase"/>
</dbReference>
<dbReference type="PROSITE" id="PS51192">
    <property type="entry name" value="HELICASE_ATP_BIND_1"/>
    <property type="match status" value="1"/>
</dbReference>
<proteinExistence type="predicted"/>
<evidence type="ECO:0000256" key="1">
    <source>
        <dbReference type="ARBA" id="ARBA00022741"/>
    </source>
</evidence>
<evidence type="ECO:0000259" key="6">
    <source>
        <dbReference type="PROSITE" id="PS51194"/>
    </source>
</evidence>
<dbReference type="Pfam" id="PF00270">
    <property type="entry name" value="DEAD"/>
    <property type="match status" value="1"/>
</dbReference>
<protein>
    <submittedName>
        <fullName evidence="7">Unannotated protein</fullName>
    </submittedName>
</protein>
<keyword evidence="2" id="KW-0378">Hydrolase</keyword>
<dbReference type="GO" id="GO:0005524">
    <property type="term" value="F:ATP binding"/>
    <property type="evidence" value="ECO:0007669"/>
    <property type="project" value="UniProtKB-KW"/>
</dbReference>
<dbReference type="PROSITE" id="PS51194">
    <property type="entry name" value="HELICASE_CTER"/>
    <property type="match status" value="1"/>
</dbReference>
<evidence type="ECO:0000256" key="2">
    <source>
        <dbReference type="ARBA" id="ARBA00022801"/>
    </source>
</evidence>
<evidence type="ECO:0000256" key="3">
    <source>
        <dbReference type="ARBA" id="ARBA00022806"/>
    </source>
</evidence>
<dbReference type="PANTHER" id="PTHR12131:SF1">
    <property type="entry name" value="ATP-DEPENDENT RNA HELICASE SUPV3L1, MITOCHONDRIAL-RELATED"/>
    <property type="match status" value="1"/>
</dbReference>
<gene>
    <name evidence="7" type="ORF">UFOPK3555_00269</name>
</gene>
<dbReference type="SMART" id="SM00490">
    <property type="entry name" value="HELICc"/>
    <property type="match status" value="1"/>
</dbReference>
<dbReference type="PANTHER" id="PTHR12131">
    <property type="entry name" value="ATP-DEPENDENT RNA AND DNA HELICASE"/>
    <property type="match status" value="1"/>
</dbReference>
<keyword evidence="4" id="KW-0067">ATP-binding</keyword>
<dbReference type="Pfam" id="PF08148">
    <property type="entry name" value="DSHCT"/>
    <property type="match status" value="1"/>
</dbReference>
<feature type="domain" description="Helicase ATP-binding" evidence="5">
    <location>
        <begin position="40"/>
        <end position="198"/>
    </location>
</feature>
<keyword evidence="3" id="KW-0347">Helicase</keyword>
<dbReference type="GO" id="GO:0070478">
    <property type="term" value="P:nuclear-transcribed mRNA catabolic process, 3'-5' exonucleolytic nonsense-mediated decay"/>
    <property type="evidence" value="ECO:0007669"/>
    <property type="project" value="TreeGrafter"/>
</dbReference>
<evidence type="ECO:0000313" key="7">
    <source>
        <dbReference type="EMBL" id="CAB4890072.1"/>
    </source>
</evidence>
<dbReference type="SMART" id="SM00487">
    <property type="entry name" value="DEXDc"/>
    <property type="match status" value="1"/>
</dbReference>
<dbReference type="Pfam" id="PF00271">
    <property type="entry name" value="Helicase_C"/>
    <property type="match status" value="1"/>
</dbReference>
<dbReference type="EMBL" id="CAFBME010000013">
    <property type="protein sequence ID" value="CAB4890072.1"/>
    <property type="molecule type" value="Genomic_DNA"/>
</dbReference>
<organism evidence="7">
    <name type="scientific">freshwater metagenome</name>
    <dbReference type="NCBI Taxonomy" id="449393"/>
    <lineage>
        <taxon>unclassified sequences</taxon>
        <taxon>metagenomes</taxon>
        <taxon>ecological metagenomes</taxon>
    </lineage>
</organism>
<dbReference type="SUPFAM" id="SSF52540">
    <property type="entry name" value="P-loop containing nucleoside triphosphate hydrolases"/>
    <property type="match status" value="1"/>
</dbReference>